<dbReference type="RefSeq" id="WP_102923405.1">
    <property type="nucleotide sequence ID" value="NZ_LJSN01000002.1"/>
</dbReference>
<dbReference type="GO" id="GO:0012505">
    <property type="term" value="C:endomembrane system"/>
    <property type="evidence" value="ECO:0007669"/>
    <property type="project" value="UniProtKB-ARBA"/>
</dbReference>
<gene>
    <name evidence="5" type="ORF">AOB60_09135</name>
</gene>
<organism evidence="5 6">
    <name type="scientific">Streptomyces noursei</name>
    <name type="common">Streptomyces albulus</name>
    <dbReference type="NCBI Taxonomy" id="1971"/>
    <lineage>
        <taxon>Bacteria</taxon>
        <taxon>Bacillati</taxon>
        <taxon>Actinomycetota</taxon>
        <taxon>Actinomycetes</taxon>
        <taxon>Kitasatosporales</taxon>
        <taxon>Streptomycetaceae</taxon>
        <taxon>Streptomyces</taxon>
    </lineage>
</organism>
<sequence>MSTARDLMITAVDVAPGHPVEQGDLSLALAGAEVIDLLNAQALTLDDDRIVPGYRPSTDDPLLDRAAEDLVRETPYESVEDWLWRRGRGLSATYLATLEAEGLLSRQRRRGIPLRAGQIVLADSPQRRAAAHRRAADEPVLTALAAALGLHGEDRTETANPPGVDDDGVDTVLAAVHGALMHLEAMRQRRAIEQAAFDNIWRGD</sequence>
<evidence type="ECO:0000313" key="5">
    <source>
        <dbReference type="EMBL" id="PNE40915.1"/>
    </source>
</evidence>
<protein>
    <recommendedName>
        <fullName evidence="7">GPP34 family phosphoprotein</fullName>
    </recommendedName>
</protein>
<dbReference type="Proteomes" id="UP000236047">
    <property type="component" value="Unassembled WGS sequence"/>
</dbReference>
<accession>A0A2N8PIR5</accession>
<dbReference type="EMBL" id="LJSN01000002">
    <property type="protein sequence ID" value="PNE40915.1"/>
    <property type="molecule type" value="Genomic_DNA"/>
</dbReference>
<comment type="subcellular location">
    <subcellularLocation>
        <location evidence="1">Golgi apparatus membrane</location>
        <topology evidence="1">Peripheral membrane protein</topology>
        <orientation evidence="1">Cytoplasmic side</orientation>
    </subcellularLocation>
</comment>
<evidence type="ECO:0000313" key="6">
    <source>
        <dbReference type="Proteomes" id="UP000236047"/>
    </source>
</evidence>
<keyword evidence="6" id="KW-1185">Reference proteome</keyword>
<keyword evidence="4" id="KW-0472">Membrane</keyword>
<dbReference type="Pfam" id="PF05719">
    <property type="entry name" value="GPP34"/>
    <property type="match status" value="1"/>
</dbReference>
<dbReference type="AlphaFoldDB" id="A0A2N8PIR5"/>
<comment type="caution">
    <text evidence="5">The sequence shown here is derived from an EMBL/GenBank/DDBJ whole genome shotgun (WGS) entry which is preliminary data.</text>
</comment>
<keyword evidence="2" id="KW-0333">Golgi apparatus</keyword>
<dbReference type="Gene3D" id="1.10.3630.10">
    <property type="entry name" value="yeast vps74-n-term truncation variant domain like"/>
    <property type="match status" value="1"/>
</dbReference>
<dbReference type="InterPro" id="IPR008628">
    <property type="entry name" value="GPP34-like"/>
</dbReference>
<proteinExistence type="predicted"/>
<dbReference type="GO" id="GO:0005737">
    <property type="term" value="C:cytoplasm"/>
    <property type="evidence" value="ECO:0007669"/>
    <property type="project" value="UniProtKB-ARBA"/>
</dbReference>
<dbReference type="GO" id="GO:0070273">
    <property type="term" value="F:phosphatidylinositol-4-phosphate binding"/>
    <property type="evidence" value="ECO:0007669"/>
    <property type="project" value="InterPro"/>
</dbReference>
<name>A0A2N8PIR5_STRNR</name>
<evidence type="ECO:0000256" key="1">
    <source>
        <dbReference type="ARBA" id="ARBA00004255"/>
    </source>
</evidence>
<reference evidence="6" key="1">
    <citation type="submission" date="2015-09" db="EMBL/GenBank/DDBJ databases">
        <authorList>
            <person name="Graham D.E."/>
            <person name="Mahan K.M."/>
            <person name="Klingeman D.M."/>
            <person name="Fida T."/>
            <person name="Giannone R.J."/>
            <person name="Hettich R.L."/>
            <person name="Parry R.J."/>
            <person name="Spain J.C."/>
        </authorList>
    </citation>
    <scope>NUCLEOTIDE SEQUENCE [LARGE SCALE GENOMIC DNA]</scope>
    <source>
        <strain evidence="6">JCM 4701</strain>
    </source>
</reference>
<evidence type="ECO:0000256" key="4">
    <source>
        <dbReference type="ARBA" id="ARBA00023136"/>
    </source>
</evidence>
<keyword evidence="3" id="KW-0446">Lipid-binding</keyword>
<dbReference type="InterPro" id="IPR038261">
    <property type="entry name" value="GPP34-like_sf"/>
</dbReference>
<evidence type="ECO:0000256" key="3">
    <source>
        <dbReference type="ARBA" id="ARBA00023121"/>
    </source>
</evidence>
<evidence type="ECO:0000256" key="2">
    <source>
        <dbReference type="ARBA" id="ARBA00023034"/>
    </source>
</evidence>
<evidence type="ECO:0008006" key="7">
    <source>
        <dbReference type="Google" id="ProtNLM"/>
    </source>
</evidence>